<evidence type="ECO:0000256" key="1">
    <source>
        <dbReference type="ARBA" id="ARBA00008857"/>
    </source>
</evidence>
<dbReference type="GO" id="GO:0015074">
    <property type="term" value="P:DNA integration"/>
    <property type="evidence" value="ECO:0007669"/>
    <property type="project" value="UniProtKB-KW"/>
</dbReference>
<dbReference type="PANTHER" id="PTHR30349:SF41">
    <property type="entry name" value="INTEGRASE_RECOMBINASE PROTEIN MJ0367-RELATED"/>
    <property type="match status" value="1"/>
</dbReference>
<evidence type="ECO:0000256" key="4">
    <source>
        <dbReference type="ARBA" id="ARBA00023172"/>
    </source>
</evidence>
<reference evidence="7 8" key="1">
    <citation type="submission" date="2019-09" db="EMBL/GenBank/DDBJ databases">
        <title>FDA dAtabase for Regulatory Grade micrObial Sequences (FDA-ARGOS): Supporting development and validation of Infectious Disease Dx tests.</title>
        <authorList>
            <person name="Sciortino C."/>
            <person name="Tallon L."/>
            <person name="Sadzewicz L."/>
            <person name="Vavikolanu K."/>
            <person name="Mehta A."/>
            <person name="Aluvathingal J."/>
            <person name="Nadendla S."/>
            <person name="Nandy P."/>
            <person name="Geyer C."/>
            <person name="Yan Y."/>
            <person name="Sichtig H."/>
        </authorList>
    </citation>
    <scope>NUCLEOTIDE SEQUENCE [LARGE SCALE GENOMIC DNA]</scope>
    <source>
        <strain evidence="7 8">FDAARGOS_643</strain>
    </source>
</reference>
<sequence>MKLKHVKTITKANGRQFTYLAVPGHKLVRLPDEPMDGPEFLLAYAAALASATAERKGRPVANGSIAAAVISYQRSAEFAGMAETTRQQRRRHLSKIADIWGSARLADLRTAHIEADLSKLPPHPAINRRKAWRNLCGWAKKNRLISQDPTADIDKPKAAKSDGFTPWTSDEIEAFRAHWHLGMPQRLAMELIYWTAARASDAVRLGPGMVTKDGWLTFRQSKTGGEVSIPFARALPYFATGMQDDLALLKASIAQAPRHMTWLVTAHGKARSVKAFSSWFAEAAAKAGVHGKSAHGLRKSRAMALAESGATAHQIAAWTGHETLSEVQRYSKAADRKRILSGTEPERNLETAPTKDGNRASNA</sequence>
<dbReference type="GO" id="GO:0006310">
    <property type="term" value="P:DNA recombination"/>
    <property type="evidence" value="ECO:0007669"/>
    <property type="project" value="UniProtKB-KW"/>
</dbReference>
<dbReference type="Gene3D" id="1.10.443.10">
    <property type="entry name" value="Intergrase catalytic core"/>
    <property type="match status" value="1"/>
</dbReference>
<dbReference type="PROSITE" id="PS51898">
    <property type="entry name" value="TYR_RECOMBINASE"/>
    <property type="match status" value="1"/>
</dbReference>
<dbReference type="SUPFAM" id="SSF56349">
    <property type="entry name" value="DNA breaking-rejoining enzymes"/>
    <property type="match status" value="1"/>
</dbReference>
<accession>A0A5P2QSG9</accession>
<dbReference type="PANTHER" id="PTHR30349">
    <property type="entry name" value="PHAGE INTEGRASE-RELATED"/>
    <property type="match status" value="1"/>
</dbReference>
<evidence type="ECO:0000256" key="3">
    <source>
        <dbReference type="ARBA" id="ARBA00023125"/>
    </source>
</evidence>
<dbReference type="InterPro" id="IPR050090">
    <property type="entry name" value="Tyrosine_recombinase_XerCD"/>
</dbReference>
<feature type="domain" description="Tyr recombinase" evidence="6">
    <location>
        <begin position="162"/>
        <end position="344"/>
    </location>
</feature>
<evidence type="ECO:0000313" key="7">
    <source>
        <dbReference type="EMBL" id="QEU08740.1"/>
    </source>
</evidence>
<evidence type="ECO:0000256" key="5">
    <source>
        <dbReference type="SAM" id="MobiDB-lite"/>
    </source>
</evidence>
<evidence type="ECO:0000259" key="6">
    <source>
        <dbReference type="PROSITE" id="PS51898"/>
    </source>
</evidence>
<dbReference type="InterPro" id="IPR010998">
    <property type="entry name" value="Integrase_recombinase_N"/>
</dbReference>
<organism evidence="7 8">
    <name type="scientific">Paracoccus yeei</name>
    <dbReference type="NCBI Taxonomy" id="147645"/>
    <lineage>
        <taxon>Bacteria</taxon>
        <taxon>Pseudomonadati</taxon>
        <taxon>Pseudomonadota</taxon>
        <taxon>Alphaproteobacteria</taxon>
        <taxon>Rhodobacterales</taxon>
        <taxon>Paracoccaceae</taxon>
        <taxon>Paracoccus</taxon>
    </lineage>
</organism>
<dbReference type="GO" id="GO:0003677">
    <property type="term" value="F:DNA binding"/>
    <property type="evidence" value="ECO:0007669"/>
    <property type="project" value="UniProtKB-KW"/>
</dbReference>
<comment type="similarity">
    <text evidence="1">Belongs to the 'phage' integrase family.</text>
</comment>
<proteinExistence type="inferred from homology"/>
<feature type="region of interest" description="Disordered" evidence="5">
    <location>
        <begin position="331"/>
        <end position="363"/>
    </location>
</feature>
<dbReference type="InterPro" id="IPR002104">
    <property type="entry name" value="Integrase_catalytic"/>
</dbReference>
<dbReference type="InterPro" id="IPR013762">
    <property type="entry name" value="Integrase-like_cat_sf"/>
</dbReference>
<keyword evidence="3" id="KW-0238">DNA-binding</keyword>
<evidence type="ECO:0000313" key="8">
    <source>
        <dbReference type="Proteomes" id="UP000324507"/>
    </source>
</evidence>
<dbReference type="Pfam" id="PF00589">
    <property type="entry name" value="Phage_integrase"/>
    <property type="match status" value="1"/>
</dbReference>
<keyword evidence="2" id="KW-0229">DNA integration</keyword>
<dbReference type="EMBL" id="CP044081">
    <property type="protein sequence ID" value="QEU08740.1"/>
    <property type="molecule type" value="Genomic_DNA"/>
</dbReference>
<name>A0A5P2QSG9_9RHOB</name>
<keyword evidence="4" id="KW-0233">DNA recombination</keyword>
<gene>
    <name evidence="7" type="ORF">FOB51_12470</name>
</gene>
<dbReference type="RefSeq" id="WP_150350740.1">
    <property type="nucleotide sequence ID" value="NZ_CP044081.1"/>
</dbReference>
<dbReference type="Gene3D" id="1.10.150.130">
    <property type="match status" value="1"/>
</dbReference>
<dbReference type="InterPro" id="IPR011010">
    <property type="entry name" value="DNA_brk_join_enz"/>
</dbReference>
<dbReference type="AlphaFoldDB" id="A0A5P2QSG9"/>
<feature type="compositionally biased region" description="Basic and acidic residues" evidence="5">
    <location>
        <begin position="332"/>
        <end position="349"/>
    </location>
</feature>
<evidence type="ECO:0000256" key="2">
    <source>
        <dbReference type="ARBA" id="ARBA00022908"/>
    </source>
</evidence>
<dbReference type="Proteomes" id="UP000324507">
    <property type="component" value="Chromosome"/>
</dbReference>
<protein>
    <submittedName>
        <fullName evidence="7">Tyrosine-type recombinase/integrase</fullName>
    </submittedName>
</protein>